<dbReference type="AlphaFoldDB" id="A0AA41WC16"/>
<organism evidence="1 2">
    <name type="scientific">Echinimonas agarilytica</name>
    <dbReference type="NCBI Taxonomy" id="1215918"/>
    <lineage>
        <taxon>Bacteria</taxon>
        <taxon>Pseudomonadati</taxon>
        <taxon>Pseudomonadota</taxon>
        <taxon>Gammaproteobacteria</taxon>
        <taxon>Alteromonadales</taxon>
        <taxon>Echinimonadaceae</taxon>
        <taxon>Echinimonas</taxon>
    </lineage>
</organism>
<dbReference type="EMBL" id="JAMQGP010000012">
    <property type="protein sequence ID" value="MCM2681528.1"/>
    <property type="molecule type" value="Genomic_DNA"/>
</dbReference>
<comment type="caution">
    <text evidence="1">The sequence shown here is derived from an EMBL/GenBank/DDBJ whole genome shotgun (WGS) entry which is preliminary data.</text>
</comment>
<reference evidence="1 2" key="1">
    <citation type="journal article" date="2013" name="Antonie Van Leeuwenhoek">
        <title>Echinimonas agarilytica gen. nov., sp. nov., a new gammaproteobacterium isolated from the sea urchin Strongylocentrotus intermedius.</title>
        <authorList>
            <person name="Nedashkovskaya O.I."/>
            <person name="Stenkova A.M."/>
            <person name="Zhukova N.V."/>
            <person name="Van Trappen S."/>
            <person name="Lee J.S."/>
            <person name="Kim S.B."/>
        </authorList>
    </citation>
    <scope>NUCLEOTIDE SEQUENCE [LARGE SCALE GENOMIC DNA]</scope>
    <source>
        <strain evidence="1 2">KMM 6351</strain>
    </source>
</reference>
<keyword evidence="2" id="KW-1185">Reference proteome</keyword>
<feature type="non-terminal residue" evidence="1">
    <location>
        <position position="1"/>
    </location>
</feature>
<dbReference type="Proteomes" id="UP001165393">
    <property type="component" value="Unassembled WGS sequence"/>
</dbReference>
<dbReference type="RefSeq" id="WP_251263011.1">
    <property type="nucleotide sequence ID" value="NZ_JAMQGP010000012.1"/>
</dbReference>
<name>A0AA41WC16_9GAMM</name>
<sequence>SILLNVKESHIKFVKGTIPEEFGPAQYQALDRVIFNAISEQSLFSPDSLRAHYADGFFNDFIARALLIGVIELKLYPIK</sequence>
<evidence type="ECO:0000313" key="1">
    <source>
        <dbReference type="EMBL" id="MCM2681528.1"/>
    </source>
</evidence>
<protein>
    <submittedName>
        <fullName evidence="1">Uncharacterized protein</fullName>
    </submittedName>
</protein>
<gene>
    <name evidence="1" type="ORF">NAF29_17930</name>
</gene>
<evidence type="ECO:0000313" key="2">
    <source>
        <dbReference type="Proteomes" id="UP001165393"/>
    </source>
</evidence>
<accession>A0AA41WC16</accession>
<proteinExistence type="predicted"/>